<proteinExistence type="evidence at transcript level"/>
<dbReference type="GO" id="GO:0006508">
    <property type="term" value="P:proteolysis"/>
    <property type="evidence" value="ECO:0007669"/>
    <property type="project" value="UniProtKB-KW"/>
</dbReference>
<dbReference type="InterPro" id="IPR038765">
    <property type="entry name" value="Papain-like_cys_pep_sf"/>
</dbReference>
<dbReference type="PROSITE" id="PS50235">
    <property type="entry name" value="USP_3"/>
    <property type="match status" value="1"/>
</dbReference>
<dbReference type="PROSITE" id="PS00972">
    <property type="entry name" value="USP_1"/>
    <property type="match status" value="1"/>
</dbReference>
<dbReference type="InterPro" id="IPR001394">
    <property type="entry name" value="Peptidase_C19_UCH"/>
</dbReference>
<keyword evidence="2 4" id="KW-0378">Hydrolase</keyword>
<dbReference type="GO" id="GO:0016579">
    <property type="term" value="P:protein deubiquitination"/>
    <property type="evidence" value="ECO:0007669"/>
    <property type="project" value="InterPro"/>
</dbReference>
<dbReference type="AlphaFoldDB" id="T2M2I5"/>
<dbReference type="PANTHER" id="PTHR21646">
    <property type="entry name" value="UBIQUITIN CARBOXYL-TERMINAL HYDROLASE"/>
    <property type="match status" value="1"/>
</dbReference>
<dbReference type="PROSITE" id="PS00973">
    <property type="entry name" value="USP_2"/>
    <property type="match status" value="1"/>
</dbReference>
<sequence>MELNLMEEQQELFPQGLCGLVNIGNTCYMNSALQALSNCSPLTKYFLKCNDVSIKFENKDGVDKTKLTVAKCYKNLISDLWSKERVKYLNPTNLLRAIRIHNSIFRGYSQQDTQEFLRCLMDRLHEELKCPVIDLDKDNEEDESMHEEDCTVTQKKLLGGNASHESSESQDLHESKTFNSKKRTISWSQKQKIKKSKVHQTEYTSIITSVFDGKLLSSVQCLTCNRLSSRLETFQDLSLPIPNKEELSRIHTQYALPSSGIVTDTGWFSYGWYWVKSWFTGPDIQLQDCLKAFFTNDELKGDNMYSCEKCKKLRNGIKYSRVNSLPEVLCIHLKRFRHELFYSSKISTYISFPLKDLDMEMFLSKDCQKSSSCSKYDLTAVITHFGSVGGGHYIAHAKNYVNGKWYEF</sequence>
<feature type="domain" description="USP" evidence="3">
    <location>
        <begin position="18"/>
        <end position="408"/>
    </location>
</feature>
<dbReference type="SUPFAM" id="SSF54001">
    <property type="entry name" value="Cysteine proteinases"/>
    <property type="match status" value="1"/>
</dbReference>
<accession>T2M2I5</accession>
<dbReference type="Pfam" id="PF00443">
    <property type="entry name" value="UCH"/>
    <property type="match status" value="1"/>
</dbReference>
<evidence type="ECO:0000259" key="3">
    <source>
        <dbReference type="PROSITE" id="PS50235"/>
    </source>
</evidence>
<dbReference type="InterPro" id="IPR028889">
    <property type="entry name" value="USP"/>
</dbReference>
<keyword evidence="2" id="KW-0788">Thiol protease</keyword>
<dbReference type="Gene3D" id="3.90.70.10">
    <property type="entry name" value="Cysteine proteinases"/>
    <property type="match status" value="1"/>
</dbReference>
<dbReference type="EMBL" id="HAAD01000226">
    <property type="protein sequence ID" value="CDG66458.1"/>
    <property type="molecule type" value="mRNA"/>
</dbReference>
<evidence type="ECO:0000256" key="2">
    <source>
        <dbReference type="RuleBase" id="RU366025"/>
    </source>
</evidence>
<evidence type="ECO:0000256" key="1">
    <source>
        <dbReference type="ARBA" id="ARBA00000707"/>
    </source>
</evidence>
<protein>
    <recommendedName>
        <fullName evidence="2">Ubiquitin carboxyl-terminal hydrolase</fullName>
        <ecNumber evidence="2">3.4.19.12</ecNumber>
    </recommendedName>
</protein>
<dbReference type="InterPro" id="IPR018200">
    <property type="entry name" value="USP_CS"/>
</dbReference>
<dbReference type="PANTHER" id="PTHR21646:SF86">
    <property type="entry name" value="UBIQUITIN CARBOXYL-TERMINAL HYDROLASE"/>
    <property type="match status" value="1"/>
</dbReference>
<gene>
    <name evidence="4" type="primary">USP20</name>
</gene>
<organism evidence="4">
    <name type="scientific">Hydra vulgaris</name>
    <name type="common">Hydra</name>
    <name type="synonym">Hydra attenuata</name>
    <dbReference type="NCBI Taxonomy" id="6087"/>
    <lineage>
        <taxon>Eukaryota</taxon>
        <taxon>Metazoa</taxon>
        <taxon>Cnidaria</taxon>
        <taxon>Hydrozoa</taxon>
        <taxon>Hydroidolina</taxon>
        <taxon>Anthoathecata</taxon>
        <taxon>Aplanulata</taxon>
        <taxon>Hydridae</taxon>
        <taxon>Hydra</taxon>
    </lineage>
</organism>
<name>T2M2I5_HYDVU</name>
<dbReference type="EC" id="3.4.19.12" evidence="2"/>
<dbReference type="GO" id="GO:0004843">
    <property type="term" value="F:cysteine-type deubiquitinase activity"/>
    <property type="evidence" value="ECO:0007669"/>
    <property type="project" value="UniProtKB-UniRule"/>
</dbReference>
<comment type="similarity">
    <text evidence="2">Belongs to the peptidase C19 family.</text>
</comment>
<evidence type="ECO:0000313" key="4">
    <source>
        <dbReference type="EMBL" id="CDG66458.1"/>
    </source>
</evidence>
<reference evidence="4" key="1">
    <citation type="journal article" date="2013" name="Genome Biol. Evol.">
        <title>Punctuated emergences of genetic and phenotypic innovations in eumetazoan, bilaterian, euteleostome, and hominidae ancestors.</title>
        <authorList>
            <person name="Wenger Y."/>
            <person name="Galliot B."/>
        </authorList>
    </citation>
    <scope>NUCLEOTIDE SEQUENCE</scope>
    <source>
        <tissue evidence="4">Whole animals</tissue>
    </source>
</reference>
<feature type="non-terminal residue" evidence="4">
    <location>
        <position position="408"/>
    </location>
</feature>
<keyword evidence="2" id="KW-0645">Protease</keyword>
<dbReference type="OrthoDB" id="73004at2759"/>
<keyword evidence="2" id="KW-0833">Ubl conjugation pathway</keyword>
<dbReference type="InterPro" id="IPR050185">
    <property type="entry name" value="Ub_carboxyl-term_hydrolase"/>
</dbReference>
<comment type="catalytic activity">
    <reaction evidence="1 2">
        <text>Thiol-dependent hydrolysis of ester, thioester, amide, peptide and isopeptide bonds formed by the C-terminal Gly of ubiquitin (a 76-residue protein attached to proteins as an intracellular targeting signal).</text>
        <dbReference type="EC" id="3.4.19.12"/>
    </reaction>
</comment>